<dbReference type="AlphaFoldDB" id="A0A7Y9KV78"/>
<protein>
    <submittedName>
        <fullName evidence="2">Uncharacterized protein</fullName>
    </submittedName>
</protein>
<dbReference type="RefSeq" id="WP_179621245.1">
    <property type="nucleotide sequence ID" value="NZ_JACCBW010000005.1"/>
</dbReference>
<sequence length="56" mass="6121">MRTVHPLMVLAAFSLAAVVVHVLVVAALEATSVLPRDARETRDDEPAPDRRSHVPH</sequence>
<proteinExistence type="predicted"/>
<evidence type="ECO:0000313" key="3">
    <source>
        <dbReference type="Proteomes" id="UP000549911"/>
    </source>
</evidence>
<keyword evidence="3" id="KW-1185">Reference proteome</keyword>
<organism evidence="2 3">
    <name type="scientific">Nocardioides cavernae</name>
    <dbReference type="NCBI Taxonomy" id="1921566"/>
    <lineage>
        <taxon>Bacteria</taxon>
        <taxon>Bacillati</taxon>
        <taxon>Actinomycetota</taxon>
        <taxon>Actinomycetes</taxon>
        <taxon>Propionibacteriales</taxon>
        <taxon>Nocardioidaceae</taxon>
        <taxon>Nocardioides</taxon>
    </lineage>
</organism>
<accession>A0A7Y9KV78</accession>
<feature type="compositionally biased region" description="Basic and acidic residues" evidence="1">
    <location>
        <begin position="36"/>
        <end position="56"/>
    </location>
</feature>
<evidence type="ECO:0000256" key="1">
    <source>
        <dbReference type="SAM" id="MobiDB-lite"/>
    </source>
</evidence>
<reference evidence="2 3" key="2">
    <citation type="submission" date="2020-08" db="EMBL/GenBank/DDBJ databases">
        <title>The Agave Microbiome: Exploring the role of microbial communities in plant adaptations to desert environments.</title>
        <authorList>
            <person name="Partida-Martinez L.P."/>
        </authorList>
    </citation>
    <scope>NUCLEOTIDE SEQUENCE [LARGE SCALE GENOMIC DNA]</scope>
    <source>
        <strain evidence="2 3">AT2.17</strain>
    </source>
</reference>
<comment type="caution">
    <text evidence="2">The sequence shown here is derived from an EMBL/GenBank/DDBJ whole genome shotgun (WGS) entry which is preliminary data.</text>
</comment>
<feature type="region of interest" description="Disordered" evidence="1">
    <location>
        <begin position="34"/>
        <end position="56"/>
    </location>
</feature>
<gene>
    <name evidence="2" type="ORF">F4692_003758</name>
</gene>
<name>A0A7Y9KV78_9ACTN</name>
<dbReference type="Proteomes" id="UP000549911">
    <property type="component" value="Unassembled WGS sequence"/>
</dbReference>
<evidence type="ECO:0000313" key="2">
    <source>
        <dbReference type="EMBL" id="NYE38608.1"/>
    </source>
</evidence>
<reference evidence="2 3" key="1">
    <citation type="submission" date="2020-07" db="EMBL/GenBank/DDBJ databases">
        <authorList>
            <person name="Partida-Martinez L."/>
            <person name="Huntemann M."/>
            <person name="Clum A."/>
            <person name="Wang J."/>
            <person name="Palaniappan K."/>
            <person name="Ritter S."/>
            <person name="Chen I.-M."/>
            <person name="Stamatis D."/>
            <person name="Reddy T."/>
            <person name="O'Malley R."/>
            <person name="Daum C."/>
            <person name="Shapiro N."/>
            <person name="Ivanova N."/>
            <person name="Kyrpides N."/>
            <person name="Woyke T."/>
        </authorList>
    </citation>
    <scope>NUCLEOTIDE SEQUENCE [LARGE SCALE GENOMIC DNA]</scope>
    <source>
        <strain evidence="2 3">AT2.17</strain>
    </source>
</reference>
<dbReference type="EMBL" id="JACCBW010000005">
    <property type="protein sequence ID" value="NYE38608.1"/>
    <property type="molecule type" value="Genomic_DNA"/>
</dbReference>